<keyword evidence="10" id="KW-1133">Transmembrane helix</keyword>
<dbReference type="SUPFAM" id="SSF53955">
    <property type="entry name" value="Lysozyme-like"/>
    <property type="match status" value="1"/>
</dbReference>
<dbReference type="PANTHER" id="PTHR32282:SF29">
    <property type="entry name" value="PENICILLIN-BINDING PROTEIN 1A"/>
    <property type="match status" value="1"/>
</dbReference>
<feature type="domain" description="Glycosyl transferase family 51" evidence="12">
    <location>
        <begin position="81"/>
        <end position="257"/>
    </location>
</feature>
<dbReference type="SUPFAM" id="SSF56601">
    <property type="entry name" value="beta-lactamase/transpeptidase-like"/>
    <property type="match status" value="1"/>
</dbReference>
<dbReference type="InterPro" id="IPR001264">
    <property type="entry name" value="Glyco_trans_51"/>
</dbReference>
<keyword evidence="4" id="KW-0808">Transferase</keyword>
<dbReference type="Proteomes" id="UP000782705">
    <property type="component" value="Unassembled WGS sequence"/>
</dbReference>
<comment type="catalytic activity">
    <reaction evidence="8">
        <text>[GlcNAc-(1-&gt;4)-Mur2Ac(oyl-L-Ala-gamma-D-Glu-L-Lys-D-Ala-D-Ala)](n)-di-trans,octa-cis-undecaprenyl diphosphate + beta-D-GlcNAc-(1-&gt;4)-Mur2Ac(oyl-L-Ala-gamma-D-Glu-L-Lys-D-Ala-D-Ala)-di-trans,octa-cis-undecaprenyl diphosphate = [GlcNAc-(1-&gt;4)-Mur2Ac(oyl-L-Ala-gamma-D-Glu-L-Lys-D-Ala-D-Ala)](n+1)-di-trans,octa-cis-undecaprenyl diphosphate + di-trans,octa-cis-undecaprenyl diphosphate + H(+)</text>
        <dbReference type="Rhea" id="RHEA:23708"/>
        <dbReference type="Rhea" id="RHEA-COMP:9602"/>
        <dbReference type="Rhea" id="RHEA-COMP:9603"/>
        <dbReference type="ChEBI" id="CHEBI:15378"/>
        <dbReference type="ChEBI" id="CHEBI:58405"/>
        <dbReference type="ChEBI" id="CHEBI:60033"/>
        <dbReference type="ChEBI" id="CHEBI:78435"/>
        <dbReference type="EC" id="2.4.99.28"/>
    </reaction>
</comment>
<keyword evidence="3" id="KW-0328">Glycosyltransferase</keyword>
<sequence length="770" mass="84645">MANQPNNETRRRSKKGHSTPPKKKSRVGSILLKVFIGLFFVGCVAFLSGIGLFWYYAKDAPALDDSKLESANSIQFFAANGELFQDYGSEKREVISPTEIPKQLEDAIVSVEDKRFYKHIGVDPIRIVGSAVSNLLNGGKQGGSTLTQQLIKLSFFSTSSEDQNLKRKAQEAVLAVELEQEKSKQEILTYYINKVYMSNGVYGMETAAETFYGKTLSELSLAQTALVAGLPNAPNYYDPYVNKDAAKSRRDTVLMTMLDNDKISKQEYDEAIATPIDDGLQEIKKENDDWAIYDNYLTEVLKEVEEKKGKDIYKEGIDIYTNIDLDAQKRLYDIVNSDQYVQYPDDNMQVAATLIEADSGKVAAQIGRRNVEEGTMFGENLAVNTRRDFGSTVKPITDYAPAIEYLNYSTAKTVVDAPYNYKGTNIAVNNWDNQYMGAMSIRQALVLSRNTTAVKTFEEVGPENVSKFLEGLDIHYDPIASANAISSNSDKQEGTKYGISSLKMAAAYAAFANGGTYHKPQYVNKIVYQDGTEDADSFRSEGKRAMKETTAYMITDILKGVITSGTGTNAAIPGLYQAGKTGTSNYTDDELAKIGYNVNSPSPDSNFVGYTPTYSMAVWTGYTDKLEPVTSESSMVASEVYKALMQFVSSSIANEDWQMPDGLVRIGNELYLEGYYDMPVESSYSEPAQEPSSSESSASSESSTKESSVEESSSSESSSSSSESETTPEEEPEESSEQPSQPSSSEEQPPPSSSENTSQPDPPATSTTED</sequence>
<feature type="compositionally biased region" description="Basic residues" evidence="9">
    <location>
        <begin position="11"/>
        <end position="24"/>
    </location>
</feature>
<reference evidence="13 14" key="1">
    <citation type="submission" date="2016-06" db="EMBL/GenBank/DDBJ databases">
        <title>Four novel species of enterococci isolated from chicken manure.</title>
        <authorList>
            <person name="Van Tyne D."/>
        </authorList>
    </citation>
    <scope>NUCLEOTIDE SEQUENCE [LARGE SCALE GENOMIC DNA]</scope>
    <source>
        <strain evidence="13 14">CU12B</strain>
    </source>
</reference>
<evidence type="ECO:0000256" key="7">
    <source>
        <dbReference type="ARBA" id="ARBA00034000"/>
    </source>
</evidence>
<evidence type="ECO:0000256" key="8">
    <source>
        <dbReference type="ARBA" id="ARBA00049902"/>
    </source>
</evidence>
<dbReference type="InterPro" id="IPR023346">
    <property type="entry name" value="Lysozyme-like_dom_sf"/>
</dbReference>
<evidence type="ECO:0000256" key="10">
    <source>
        <dbReference type="SAM" id="Phobius"/>
    </source>
</evidence>
<name>A0ABQ6YWI8_9ENTE</name>
<feature type="compositionally biased region" description="Acidic residues" evidence="9">
    <location>
        <begin position="726"/>
        <end position="736"/>
    </location>
</feature>
<keyword evidence="14" id="KW-1185">Reference proteome</keyword>
<feature type="compositionally biased region" description="Low complexity" evidence="9">
    <location>
        <begin position="737"/>
        <end position="759"/>
    </location>
</feature>
<dbReference type="InterPro" id="IPR050396">
    <property type="entry name" value="Glycosyltr_51/Transpeptidase"/>
</dbReference>
<keyword evidence="5" id="KW-0378">Hydrolase</keyword>
<dbReference type="RefSeq" id="WP_161903259.1">
    <property type="nucleotide sequence ID" value="NZ_MAEL01000057.1"/>
</dbReference>
<feature type="compositionally biased region" description="Low complexity" evidence="9">
    <location>
        <begin position="709"/>
        <end position="725"/>
    </location>
</feature>
<feature type="transmembrane region" description="Helical" evidence="10">
    <location>
        <begin position="30"/>
        <end position="57"/>
    </location>
</feature>
<evidence type="ECO:0000256" key="2">
    <source>
        <dbReference type="ARBA" id="ARBA00022670"/>
    </source>
</evidence>
<gene>
    <name evidence="13" type="ORF">BAU17_06020</name>
</gene>
<dbReference type="Gene3D" id="3.40.710.10">
    <property type="entry name" value="DD-peptidase/beta-lactamase superfamily"/>
    <property type="match status" value="1"/>
</dbReference>
<evidence type="ECO:0000313" key="14">
    <source>
        <dbReference type="Proteomes" id="UP000782705"/>
    </source>
</evidence>
<evidence type="ECO:0000259" key="11">
    <source>
        <dbReference type="Pfam" id="PF00905"/>
    </source>
</evidence>
<feature type="region of interest" description="Disordered" evidence="9">
    <location>
        <begin position="1"/>
        <end position="24"/>
    </location>
</feature>
<organism evidence="13 14">
    <name type="scientific">Candidatus Enterococcus willemsii</name>
    <dbReference type="NCBI Taxonomy" id="1857215"/>
    <lineage>
        <taxon>Bacteria</taxon>
        <taxon>Bacillati</taxon>
        <taxon>Bacillota</taxon>
        <taxon>Bacilli</taxon>
        <taxon>Lactobacillales</taxon>
        <taxon>Enterococcaceae</taxon>
        <taxon>Enterococcus</taxon>
    </lineage>
</organism>
<keyword evidence="10" id="KW-0472">Membrane</keyword>
<dbReference type="Pfam" id="PF00905">
    <property type="entry name" value="Transpeptidase"/>
    <property type="match status" value="1"/>
</dbReference>
<keyword evidence="10" id="KW-0812">Transmembrane</keyword>
<comment type="catalytic activity">
    <reaction evidence="7">
        <text>Preferential cleavage: (Ac)2-L-Lys-D-Ala-|-D-Ala. Also transpeptidation of peptidyl-alanyl moieties that are N-acyl substituents of D-alanine.</text>
        <dbReference type="EC" id="3.4.16.4"/>
    </reaction>
</comment>
<proteinExistence type="predicted"/>
<accession>A0ABQ6YWI8</accession>
<comment type="caution">
    <text evidence="13">The sequence shown here is derived from an EMBL/GenBank/DDBJ whole genome shotgun (WGS) entry which is preliminary data.</text>
</comment>
<dbReference type="Pfam" id="PF00912">
    <property type="entry name" value="Transgly"/>
    <property type="match status" value="1"/>
</dbReference>
<evidence type="ECO:0000259" key="12">
    <source>
        <dbReference type="Pfam" id="PF00912"/>
    </source>
</evidence>
<evidence type="ECO:0000256" key="3">
    <source>
        <dbReference type="ARBA" id="ARBA00022676"/>
    </source>
</evidence>
<keyword evidence="2" id="KW-0645">Protease</keyword>
<evidence type="ECO:0000256" key="4">
    <source>
        <dbReference type="ARBA" id="ARBA00022679"/>
    </source>
</evidence>
<dbReference type="Gene3D" id="1.10.3810.10">
    <property type="entry name" value="Biosynthetic peptidoglycan transglycosylase-like"/>
    <property type="match status" value="1"/>
</dbReference>
<feature type="compositionally biased region" description="Low complexity" evidence="9">
    <location>
        <begin position="682"/>
        <end position="702"/>
    </location>
</feature>
<feature type="region of interest" description="Disordered" evidence="9">
    <location>
        <begin position="682"/>
        <end position="770"/>
    </location>
</feature>
<evidence type="ECO:0000256" key="1">
    <source>
        <dbReference type="ARBA" id="ARBA00022645"/>
    </source>
</evidence>
<keyword evidence="1" id="KW-0121">Carboxypeptidase</keyword>
<evidence type="ECO:0000256" key="5">
    <source>
        <dbReference type="ARBA" id="ARBA00022801"/>
    </source>
</evidence>
<evidence type="ECO:0000256" key="9">
    <source>
        <dbReference type="SAM" id="MobiDB-lite"/>
    </source>
</evidence>
<dbReference type="NCBIfam" id="TIGR02074">
    <property type="entry name" value="PBP_1a_fam"/>
    <property type="match status" value="1"/>
</dbReference>
<dbReference type="PANTHER" id="PTHR32282">
    <property type="entry name" value="BINDING PROTEIN TRANSPEPTIDASE, PUTATIVE-RELATED"/>
    <property type="match status" value="1"/>
</dbReference>
<dbReference type="InterPro" id="IPR001460">
    <property type="entry name" value="PCN-bd_Tpept"/>
</dbReference>
<dbReference type="InterPro" id="IPR012338">
    <property type="entry name" value="Beta-lactam/transpept-like"/>
</dbReference>
<evidence type="ECO:0000313" key="13">
    <source>
        <dbReference type="EMBL" id="KAF1301477.1"/>
    </source>
</evidence>
<feature type="domain" description="Penicillin-binding protein transpeptidase" evidence="11">
    <location>
        <begin position="351"/>
        <end position="646"/>
    </location>
</feature>
<dbReference type="InterPro" id="IPR036950">
    <property type="entry name" value="PBP_transglycosylase"/>
</dbReference>
<evidence type="ECO:0000256" key="6">
    <source>
        <dbReference type="ARBA" id="ARBA00023268"/>
    </source>
</evidence>
<protein>
    <submittedName>
        <fullName evidence="13">Penicillin-binding protein</fullName>
    </submittedName>
</protein>
<keyword evidence="6" id="KW-0511">Multifunctional enzyme</keyword>
<dbReference type="EMBL" id="MAEL01000057">
    <property type="protein sequence ID" value="KAF1301477.1"/>
    <property type="molecule type" value="Genomic_DNA"/>
</dbReference>